<dbReference type="InterPro" id="IPR022907">
    <property type="entry name" value="VapC_family"/>
</dbReference>
<dbReference type="Proteomes" id="UP000309819">
    <property type="component" value="Unassembled WGS sequence"/>
</dbReference>
<keyword evidence="5 8" id="KW-0378">Hydrolase</keyword>
<dbReference type="GO" id="GO:0004540">
    <property type="term" value="F:RNA nuclease activity"/>
    <property type="evidence" value="ECO:0007669"/>
    <property type="project" value="InterPro"/>
</dbReference>
<dbReference type="GO" id="GO:0004519">
    <property type="term" value="F:endonuclease activity"/>
    <property type="evidence" value="ECO:0007669"/>
    <property type="project" value="UniProtKB-KW"/>
</dbReference>
<dbReference type="InterPro" id="IPR050556">
    <property type="entry name" value="Type_II_TA_system_RNase"/>
</dbReference>
<keyword evidence="4 8" id="KW-0479">Metal-binding</keyword>
<comment type="function">
    <text evidence="8">Toxic component of a toxin-antitoxin (TA) system. An RNase.</text>
</comment>
<dbReference type="CDD" id="cd18745">
    <property type="entry name" value="PIN_VapC4-5_FitB-like"/>
    <property type="match status" value="1"/>
</dbReference>
<dbReference type="RefSeq" id="WP_138221203.1">
    <property type="nucleotide sequence ID" value="NZ_VAUO01000012.1"/>
</dbReference>
<comment type="cofactor">
    <cofactor evidence="1 8">
        <name>Mg(2+)</name>
        <dbReference type="ChEBI" id="CHEBI:18420"/>
    </cofactor>
</comment>
<keyword evidence="3 8" id="KW-0540">Nuclease</keyword>
<dbReference type="PANTHER" id="PTHR33653">
    <property type="entry name" value="RIBONUCLEASE VAPC2"/>
    <property type="match status" value="1"/>
</dbReference>
<dbReference type="InterPro" id="IPR002716">
    <property type="entry name" value="PIN_dom"/>
</dbReference>
<evidence type="ECO:0000256" key="3">
    <source>
        <dbReference type="ARBA" id="ARBA00022722"/>
    </source>
</evidence>
<dbReference type="Gene3D" id="3.40.50.1010">
    <property type="entry name" value="5'-nuclease"/>
    <property type="match status" value="1"/>
</dbReference>
<protein>
    <recommendedName>
        <fullName evidence="8">Ribonuclease VapC</fullName>
        <shortName evidence="8">RNase VapC</shortName>
        <ecNumber evidence="8">3.1.-.-</ecNumber>
    </recommendedName>
    <alternativeName>
        <fullName evidence="8">Toxin VapC</fullName>
    </alternativeName>
</protein>
<evidence type="ECO:0000256" key="6">
    <source>
        <dbReference type="ARBA" id="ARBA00022842"/>
    </source>
</evidence>
<dbReference type="AlphaFoldDB" id="A0A5R8YPM9"/>
<comment type="caution">
    <text evidence="10">The sequence shown here is derived from an EMBL/GenBank/DDBJ whole genome shotgun (WGS) entry which is preliminary data.</text>
</comment>
<evidence type="ECO:0000313" key="10">
    <source>
        <dbReference type="EMBL" id="TLP55390.1"/>
    </source>
</evidence>
<keyword evidence="2 8" id="KW-1277">Toxin-antitoxin system</keyword>
<organism evidence="10 11">
    <name type="scientific">Pseudomonas mosselii</name>
    <dbReference type="NCBI Taxonomy" id="78327"/>
    <lineage>
        <taxon>Bacteria</taxon>
        <taxon>Pseudomonadati</taxon>
        <taxon>Pseudomonadota</taxon>
        <taxon>Gammaproteobacteria</taxon>
        <taxon>Pseudomonadales</taxon>
        <taxon>Pseudomonadaceae</taxon>
        <taxon>Pseudomonas</taxon>
    </lineage>
</organism>
<dbReference type="GO" id="GO:0016787">
    <property type="term" value="F:hydrolase activity"/>
    <property type="evidence" value="ECO:0007669"/>
    <property type="project" value="UniProtKB-KW"/>
</dbReference>
<evidence type="ECO:0000313" key="11">
    <source>
        <dbReference type="Proteomes" id="UP000309819"/>
    </source>
</evidence>
<evidence type="ECO:0000256" key="8">
    <source>
        <dbReference type="HAMAP-Rule" id="MF_00265"/>
    </source>
</evidence>
<comment type="similarity">
    <text evidence="7 8">Belongs to the PINc/VapC protein family.</text>
</comment>
<gene>
    <name evidence="8 10" type="primary">vapC</name>
    <name evidence="10" type="ORF">FEM01_19995</name>
</gene>
<reference evidence="10 11" key="1">
    <citation type="submission" date="2019-05" db="EMBL/GenBank/DDBJ databases">
        <title>Pseudomonas sp. SC006 isolated from lettuce that can produce HBGAs.</title>
        <authorList>
            <person name="Wang D."/>
            <person name="Liao N."/>
            <person name="Liu D."/>
            <person name="Zhang Z."/>
            <person name="Zou S."/>
        </authorList>
    </citation>
    <scope>NUCLEOTIDE SEQUENCE [LARGE SCALE GENOMIC DNA]</scope>
    <source>
        <strain evidence="10 11">SC006</strain>
    </source>
</reference>
<feature type="binding site" evidence="8">
    <location>
        <position position="7"/>
    </location>
    <ligand>
        <name>Mg(2+)</name>
        <dbReference type="ChEBI" id="CHEBI:18420"/>
    </ligand>
</feature>
<dbReference type="EMBL" id="VAUO01000012">
    <property type="protein sequence ID" value="TLP55390.1"/>
    <property type="molecule type" value="Genomic_DNA"/>
</dbReference>
<feature type="binding site" evidence="8">
    <location>
        <position position="98"/>
    </location>
    <ligand>
        <name>Mg(2+)</name>
        <dbReference type="ChEBI" id="CHEBI:18420"/>
    </ligand>
</feature>
<sequence length="136" mass="15136">MLRYMLDTNICIFTIKNKPQQVRDAFNRHHGQLAISTITLMELVYGAEKSAAPERNLAVIEGFAARLEVLDYDQTGAAHTAQLRAELAKAGTPIGPYDQMIAGHARARGLVLVTNNLREFQRVPGLRVEDWLSSAF</sequence>
<name>A0A5R8YPM9_9PSED</name>
<feature type="domain" description="PIN" evidence="9">
    <location>
        <begin position="4"/>
        <end position="125"/>
    </location>
</feature>
<dbReference type="HAMAP" id="MF_00265">
    <property type="entry name" value="VapC_Nob1"/>
    <property type="match status" value="1"/>
</dbReference>
<keyword evidence="6 8" id="KW-0460">Magnesium</keyword>
<keyword evidence="10" id="KW-0255">Endonuclease</keyword>
<evidence type="ECO:0000256" key="2">
    <source>
        <dbReference type="ARBA" id="ARBA00022649"/>
    </source>
</evidence>
<proteinExistence type="inferred from homology"/>
<dbReference type="OrthoDB" id="9796690at2"/>
<dbReference type="Pfam" id="PF01850">
    <property type="entry name" value="PIN"/>
    <property type="match status" value="1"/>
</dbReference>
<evidence type="ECO:0000256" key="1">
    <source>
        <dbReference type="ARBA" id="ARBA00001946"/>
    </source>
</evidence>
<keyword evidence="11" id="KW-1185">Reference proteome</keyword>
<evidence type="ECO:0000256" key="7">
    <source>
        <dbReference type="ARBA" id="ARBA00038093"/>
    </source>
</evidence>
<dbReference type="InterPro" id="IPR029060">
    <property type="entry name" value="PIN-like_dom_sf"/>
</dbReference>
<dbReference type="EC" id="3.1.-.-" evidence="8"/>
<dbReference type="PANTHER" id="PTHR33653:SF1">
    <property type="entry name" value="RIBONUCLEASE VAPC2"/>
    <property type="match status" value="1"/>
</dbReference>
<dbReference type="GO" id="GO:0090729">
    <property type="term" value="F:toxin activity"/>
    <property type="evidence" value="ECO:0007669"/>
    <property type="project" value="UniProtKB-KW"/>
</dbReference>
<evidence type="ECO:0000256" key="5">
    <source>
        <dbReference type="ARBA" id="ARBA00022801"/>
    </source>
</evidence>
<dbReference type="SUPFAM" id="SSF88723">
    <property type="entry name" value="PIN domain-like"/>
    <property type="match status" value="1"/>
</dbReference>
<evidence type="ECO:0000256" key="4">
    <source>
        <dbReference type="ARBA" id="ARBA00022723"/>
    </source>
</evidence>
<dbReference type="GO" id="GO:0000287">
    <property type="term" value="F:magnesium ion binding"/>
    <property type="evidence" value="ECO:0007669"/>
    <property type="project" value="UniProtKB-UniRule"/>
</dbReference>
<accession>A0A5R8YPM9</accession>
<evidence type="ECO:0000259" key="9">
    <source>
        <dbReference type="Pfam" id="PF01850"/>
    </source>
</evidence>
<keyword evidence="8" id="KW-0800">Toxin</keyword>
<dbReference type="NCBIfam" id="NF010285">
    <property type="entry name" value="PRK13725.1"/>
    <property type="match status" value="1"/>
</dbReference>